<dbReference type="RefSeq" id="XP_046114924.1">
    <property type="nucleotide sequence ID" value="XM_046259090.1"/>
</dbReference>
<evidence type="ECO:0000256" key="1">
    <source>
        <dbReference type="SAM" id="MobiDB-lite"/>
    </source>
</evidence>
<dbReference type="OrthoDB" id="19981at2759"/>
<feature type="compositionally biased region" description="Basic residues" evidence="1">
    <location>
        <begin position="149"/>
        <end position="161"/>
    </location>
</feature>
<feature type="compositionally biased region" description="Basic residues" evidence="1">
    <location>
        <begin position="181"/>
        <end position="196"/>
    </location>
</feature>
<accession>A0A9P7ZG77</accession>
<reference evidence="3" key="1">
    <citation type="journal article" date="2021" name="IMA Fungus">
        <title>Genomic characterization of three marine fungi, including Emericellopsis atlantica sp. nov. with signatures of a generalist lifestyle and marine biomass degradation.</title>
        <authorList>
            <person name="Hagestad O.C."/>
            <person name="Hou L."/>
            <person name="Andersen J.H."/>
            <person name="Hansen E.H."/>
            <person name="Altermark B."/>
            <person name="Li C."/>
            <person name="Kuhnert E."/>
            <person name="Cox R.J."/>
            <person name="Crous P.W."/>
            <person name="Spatafora J.W."/>
            <person name="Lail K."/>
            <person name="Amirebrahimi M."/>
            <person name="Lipzen A."/>
            <person name="Pangilinan J."/>
            <person name="Andreopoulos W."/>
            <person name="Hayes R.D."/>
            <person name="Ng V."/>
            <person name="Grigoriev I.V."/>
            <person name="Jackson S.A."/>
            <person name="Sutton T.D.S."/>
            <person name="Dobson A.D.W."/>
            <person name="Rama T."/>
        </authorList>
    </citation>
    <scope>NUCLEOTIDE SEQUENCE</scope>
    <source>
        <strain evidence="3">TS7</strain>
    </source>
</reference>
<dbReference type="Proteomes" id="UP000887229">
    <property type="component" value="Unassembled WGS sequence"/>
</dbReference>
<organism evidence="3 4">
    <name type="scientific">Emericellopsis atlantica</name>
    <dbReference type="NCBI Taxonomy" id="2614577"/>
    <lineage>
        <taxon>Eukaryota</taxon>
        <taxon>Fungi</taxon>
        <taxon>Dikarya</taxon>
        <taxon>Ascomycota</taxon>
        <taxon>Pezizomycotina</taxon>
        <taxon>Sordariomycetes</taxon>
        <taxon>Hypocreomycetidae</taxon>
        <taxon>Hypocreales</taxon>
        <taxon>Bionectriaceae</taxon>
        <taxon>Emericellopsis</taxon>
    </lineage>
</organism>
<evidence type="ECO:0000259" key="2">
    <source>
        <dbReference type="Pfam" id="PF13878"/>
    </source>
</evidence>
<proteinExistence type="predicted"/>
<evidence type="ECO:0000313" key="4">
    <source>
        <dbReference type="Proteomes" id="UP000887229"/>
    </source>
</evidence>
<feature type="compositionally biased region" description="Basic and acidic residues" evidence="1">
    <location>
        <begin position="10"/>
        <end position="21"/>
    </location>
</feature>
<dbReference type="InterPro" id="IPR028005">
    <property type="entry name" value="AcTrfase_ESCO_Znf_dom"/>
</dbReference>
<sequence length="255" mass="28458">MTKELSSSPERARCSRRDKPLRTYGRRKQPVFQDEPAIKKRKIVSAPITSEEKLAKSQELNADETHTAKGSDCAESLANSTKPHQEPTAMLRANTSSGKTPTSVVRGSILSFFKPVPTKVADSLPRQEKEPSAVEQEEASPEPSPLSVGRKRSSTGRKLRLRKADTYTWDDPASDEENKPNGHHPAQKPPPTRKQKAQVQTTLDLSTKAAFSECRTCDTVWNPLHPEDVKYHNRRHAKVLRRAKARSDSFSSEPA</sequence>
<comment type="caution">
    <text evidence="3">The sequence shown here is derived from an EMBL/GenBank/DDBJ whole genome shotgun (WGS) entry which is preliminary data.</text>
</comment>
<gene>
    <name evidence="3" type="ORF">F5Z01DRAFT_328626</name>
</gene>
<feature type="region of interest" description="Disordered" evidence="1">
    <location>
        <begin position="1"/>
        <end position="202"/>
    </location>
</feature>
<protein>
    <recommendedName>
        <fullName evidence="2">N-acetyltransferase ESCO zinc-finger domain-containing protein</fullName>
    </recommendedName>
</protein>
<keyword evidence="4" id="KW-1185">Reference proteome</keyword>
<evidence type="ECO:0000313" key="3">
    <source>
        <dbReference type="EMBL" id="KAG9251000.1"/>
    </source>
</evidence>
<feature type="domain" description="N-acetyltransferase ESCO zinc-finger" evidence="2">
    <location>
        <begin position="200"/>
        <end position="238"/>
    </location>
</feature>
<dbReference type="AlphaFoldDB" id="A0A9P7ZG77"/>
<dbReference type="GeneID" id="70289993"/>
<name>A0A9P7ZG77_9HYPO</name>
<dbReference type="EMBL" id="MU251271">
    <property type="protein sequence ID" value="KAG9251000.1"/>
    <property type="molecule type" value="Genomic_DNA"/>
</dbReference>
<feature type="compositionally biased region" description="Polar residues" evidence="1">
    <location>
        <begin position="93"/>
        <end position="105"/>
    </location>
</feature>
<dbReference type="Pfam" id="PF13878">
    <property type="entry name" value="zf-C2H2_3"/>
    <property type="match status" value="1"/>
</dbReference>